<dbReference type="GO" id="GO:0030163">
    <property type="term" value="P:protein catabolic process"/>
    <property type="evidence" value="ECO:0007669"/>
    <property type="project" value="InterPro"/>
</dbReference>
<dbReference type="AlphaFoldDB" id="A0A542SRP6"/>
<dbReference type="InterPro" id="IPR003769">
    <property type="entry name" value="ClpS_core"/>
</dbReference>
<sequence length="105" mass="12022">MAQRDEAELGSATRLSPEGEVAVLRSPAPRWHVVVWDDPVNLMTYVEFVFRRHFGYGADHARQLMLRVHNEGKTIVFTGSRERVEADVQAMHQFGLQATMQRAEQ</sequence>
<dbReference type="OrthoDB" id="162238at2"/>
<feature type="domain" description="Adaptor protein ClpS core" evidence="2">
    <location>
        <begin position="28"/>
        <end position="99"/>
    </location>
</feature>
<dbReference type="SUPFAM" id="SSF54736">
    <property type="entry name" value="ClpS-like"/>
    <property type="match status" value="1"/>
</dbReference>
<name>A0A542SRP6_9MICO</name>
<proteinExistence type="inferred from homology"/>
<dbReference type="Pfam" id="PF02617">
    <property type="entry name" value="ClpS"/>
    <property type="match status" value="1"/>
</dbReference>
<dbReference type="RefSeq" id="WP_142113167.1">
    <property type="nucleotide sequence ID" value="NZ_BAAATB010000006.1"/>
</dbReference>
<comment type="subunit">
    <text evidence="1">Binds to the N-terminal domain of the chaperone ClpA.</text>
</comment>
<dbReference type="EMBL" id="VFNV01000001">
    <property type="protein sequence ID" value="TQK77291.1"/>
    <property type="molecule type" value="Genomic_DNA"/>
</dbReference>
<dbReference type="Gene3D" id="3.30.1390.10">
    <property type="match status" value="1"/>
</dbReference>
<dbReference type="HAMAP" id="MF_00302">
    <property type="entry name" value="ClpS"/>
    <property type="match status" value="1"/>
</dbReference>
<comment type="function">
    <text evidence="1">Involved in the modulation of the specificity of the ClpAP-mediated ATP-dependent protein degradation.</text>
</comment>
<keyword evidence="3" id="KW-0645">Protease</keyword>
<keyword evidence="4" id="KW-1185">Reference proteome</keyword>
<evidence type="ECO:0000313" key="3">
    <source>
        <dbReference type="EMBL" id="TQK77291.1"/>
    </source>
</evidence>
<keyword evidence="3" id="KW-0378">Hydrolase</keyword>
<dbReference type="InterPro" id="IPR014719">
    <property type="entry name" value="Ribosomal_bL12_C/ClpS-like"/>
</dbReference>
<evidence type="ECO:0000313" key="4">
    <source>
        <dbReference type="Proteomes" id="UP000316181"/>
    </source>
</evidence>
<evidence type="ECO:0000256" key="1">
    <source>
        <dbReference type="HAMAP-Rule" id="MF_00302"/>
    </source>
</evidence>
<dbReference type="NCBIfam" id="NF000668">
    <property type="entry name" value="PRK00033.1-1"/>
    <property type="match status" value="1"/>
</dbReference>
<comment type="caution">
    <text evidence="3">The sequence shown here is derived from an EMBL/GenBank/DDBJ whole genome shotgun (WGS) entry which is preliminary data.</text>
</comment>
<comment type="similarity">
    <text evidence="1">Belongs to the ClpS family.</text>
</comment>
<reference evidence="3 4" key="1">
    <citation type="submission" date="2019-06" db="EMBL/GenBank/DDBJ databases">
        <title>Sequencing the genomes of 1000 actinobacteria strains.</title>
        <authorList>
            <person name="Klenk H.-P."/>
        </authorList>
    </citation>
    <scope>NUCLEOTIDE SEQUENCE [LARGE SCALE GENOMIC DNA]</scope>
    <source>
        <strain evidence="3 4">DSM 10596</strain>
    </source>
</reference>
<dbReference type="Proteomes" id="UP000316181">
    <property type="component" value="Unassembled WGS sequence"/>
</dbReference>
<gene>
    <name evidence="1" type="primary">clpS</name>
    <name evidence="3" type="ORF">FB389_2012</name>
</gene>
<dbReference type="GO" id="GO:0006508">
    <property type="term" value="P:proteolysis"/>
    <property type="evidence" value="ECO:0007669"/>
    <property type="project" value="UniProtKB-UniRule"/>
</dbReference>
<protein>
    <recommendedName>
        <fullName evidence="1">ATP-dependent Clp protease adapter protein ClpS</fullName>
    </recommendedName>
</protein>
<dbReference type="InterPro" id="IPR022935">
    <property type="entry name" value="ClpS"/>
</dbReference>
<evidence type="ECO:0000259" key="2">
    <source>
        <dbReference type="Pfam" id="PF02617"/>
    </source>
</evidence>
<organism evidence="3 4">
    <name type="scientific">Rarobacter incanus</name>
    <dbReference type="NCBI Taxonomy" id="153494"/>
    <lineage>
        <taxon>Bacteria</taxon>
        <taxon>Bacillati</taxon>
        <taxon>Actinomycetota</taxon>
        <taxon>Actinomycetes</taxon>
        <taxon>Micrococcales</taxon>
        <taxon>Rarobacteraceae</taxon>
        <taxon>Rarobacter</taxon>
    </lineage>
</organism>
<dbReference type="GO" id="GO:0008233">
    <property type="term" value="F:peptidase activity"/>
    <property type="evidence" value="ECO:0007669"/>
    <property type="project" value="UniProtKB-KW"/>
</dbReference>
<accession>A0A542SRP6</accession>